<dbReference type="InterPro" id="IPR017853">
    <property type="entry name" value="GH"/>
</dbReference>
<comment type="catalytic activity">
    <reaction evidence="4">
        <text>Hydrolysis of (1-&gt;4)-alpha-D-glucosidic linkages in polysaccharides so as to remove successive maltose units from the non-reducing ends of the chains.</text>
        <dbReference type="EC" id="3.2.1.2"/>
    </reaction>
</comment>
<comment type="similarity">
    <text evidence="1 4">Belongs to the glycosyl hydrolase 14 family.</text>
</comment>
<evidence type="ECO:0000313" key="6">
    <source>
        <dbReference type="Proteomes" id="UP001141253"/>
    </source>
</evidence>
<dbReference type="InterPro" id="IPR001554">
    <property type="entry name" value="Glyco_hydro_14"/>
</dbReference>
<keyword evidence="6" id="KW-1185">Reference proteome</keyword>
<dbReference type="Gene3D" id="3.20.20.80">
    <property type="entry name" value="Glycosidases"/>
    <property type="match status" value="1"/>
</dbReference>
<dbReference type="Proteomes" id="UP001141253">
    <property type="component" value="Chromosome 3"/>
</dbReference>
<keyword evidence="3 4" id="KW-0624">Polysaccharide degradation</keyword>
<dbReference type="EMBL" id="JAPFFI010000007">
    <property type="protein sequence ID" value="KAJ6389142.1"/>
    <property type="molecule type" value="Genomic_DNA"/>
</dbReference>
<reference evidence="5" key="1">
    <citation type="submission" date="2022-10" db="EMBL/GenBank/DDBJ databases">
        <authorList>
            <person name="Hyden B.L."/>
            <person name="Feng K."/>
            <person name="Yates T."/>
            <person name="Jawdy S."/>
            <person name="Smart L.B."/>
            <person name="Muchero W."/>
        </authorList>
    </citation>
    <scope>NUCLEOTIDE SEQUENCE</scope>
    <source>
        <tissue evidence="5">Shoot tip</tissue>
    </source>
</reference>
<name>A0ABQ9BPT0_9ROSI</name>
<accession>A0ABQ9BPT0</accession>
<gene>
    <name evidence="5" type="ORF">OIU77_027481</name>
</gene>
<dbReference type="Pfam" id="PF01373">
    <property type="entry name" value="Glyco_hydro_14"/>
    <property type="match status" value="1"/>
</dbReference>
<reference evidence="5" key="2">
    <citation type="journal article" date="2023" name="Int. J. Mol. Sci.">
        <title>De Novo Assembly and Annotation of 11 Diverse Shrub Willow (Salix) Genomes Reveals Novel Gene Organization in Sex-Linked Regions.</title>
        <authorList>
            <person name="Hyden B."/>
            <person name="Feng K."/>
            <person name="Yates T.B."/>
            <person name="Jawdy S."/>
            <person name="Cereghino C."/>
            <person name="Smart L.B."/>
            <person name="Muchero W."/>
        </authorList>
    </citation>
    <scope>NUCLEOTIDE SEQUENCE</scope>
    <source>
        <tissue evidence="5">Shoot tip</tissue>
    </source>
</reference>
<evidence type="ECO:0000256" key="2">
    <source>
        <dbReference type="ARBA" id="ARBA00023277"/>
    </source>
</evidence>
<evidence type="ECO:0000256" key="3">
    <source>
        <dbReference type="ARBA" id="ARBA00023326"/>
    </source>
</evidence>
<evidence type="ECO:0000256" key="4">
    <source>
        <dbReference type="RuleBase" id="RU000509"/>
    </source>
</evidence>
<evidence type="ECO:0000313" key="5">
    <source>
        <dbReference type="EMBL" id="KAJ6389142.1"/>
    </source>
</evidence>
<dbReference type="PANTHER" id="PTHR31352:SF46">
    <property type="entry name" value="BETA-AMYLASE"/>
    <property type="match status" value="1"/>
</dbReference>
<dbReference type="SUPFAM" id="SSF51445">
    <property type="entry name" value="(Trans)glycosidases"/>
    <property type="match status" value="1"/>
</dbReference>
<organism evidence="5 6">
    <name type="scientific">Salix suchowensis</name>
    <dbReference type="NCBI Taxonomy" id="1278906"/>
    <lineage>
        <taxon>Eukaryota</taxon>
        <taxon>Viridiplantae</taxon>
        <taxon>Streptophyta</taxon>
        <taxon>Embryophyta</taxon>
        <taxon>Tracheophyta</taxon>
        <taxon>Spermatophyta</taxon>
        <taxon>Magnoliopsida</taxon>
        <taxon>eudicotyledons</taxon>
        <taxon>Gunneridae</taxon>
        <taxon>Pentapetalae</taxon>
        <taxon>rosids</taxon>
        <taxon>fabids</taxon>
        <taxon>Malpighiales</taxon>
        <taxon>Salicaceae</taxon>
        <taxon>Saliceae</taxon>
        <taxon>Salix</taxon>
    </lineage>
</organism>
<dbReference type="EC" id="3.2.1.2" evidence="4"/>
<protein>
    <recommendedName>
        <fullName evidence="4">Beta-amylase</fullName>
        <ecNumber evidence="4">3.2.1.2</ecNumber>
    </recommendedName>
</protein>
<sequence length="188" mass="20222">MTITLQSSASFISLKEIRSLKTPHDGFSGTVRFAQIEPSCRLQAKINSEQEAQLSHDDVLVAEGRASQTWEKLHAISSPHGGDAGSRVPVFVMLPLDTVTIGGSLNKPKAMNASLMALRSAGVEGVMVDAWWGIGRERRAFQIQLGRVCGAGADGAEAWPEASGCYVVSSVWRKCWRFLQHSPASVGA</sequence>
<proteinExistence type="inferred from homology"/>
<keyword evidence="4" id="KW-0326">Glycosidase</keyword>
<comment type="caution">
    <text evidence="5">The sequence shown here is derived from an EMBL/GenBank/DDBJ whole genome shotgun (WGS) entry which is preliminary data.</text>
</comment>
<evidence type="ECO:0000256" key="1">
    <source>
        <dbReference type="ARBA" id="ARBA00005652"/>
    </source>
</evidence>
<keyword evidence="2 4" id="KW-0119">Carbohydrate metabolism</keyword>
<keyword evidence="4" id="KW-0378">Hydrolase</keyword>
<dbReference type="PANTHER" id="PTHR31352">
    <property type="entry name" value="BETA-AMYLASE 1, CHLOROPLASTIC"/>
    <property type="match status" value="1"/>
</dbReference>